<feature type="non-terminal residue" evidence="1">
    <location>
        <position position="1"/>
    </location>
</feature>
<gene>
    <name evidence="1" type="ORF">AYBTSS11_LOCUS20837</name>
</gene>
<dbReference type="EMBL" id="OY731403">
    <property type="protein sequence ID" value="CAJ1965430.1"/>
    <property type="molecule type" value="Genomic_DNA"/>
</dbReference>
<sequence length="52" mass="5758">VISPHTLAIKECEALESYNTLKVVLAIEYKPWTKSPNHEVLAPLKVNTLLAA</sequence>
<dbReference type="Gramene" id="rna-AYBTSS11_LOCUS20837">
    <property type="protein sequence ID" value="CAJ1965430.1"/>
    <property type="gene ID" value="gene-AYBTSS11_LOCUS20837"/>
</dbReference>
<reference evidence="1" key="1">
    <citation type="submission" date="2023-10" db="EMBL/GenBank/DDBJ databases">
        <authorList>
            <person name="Domelevo Entfellner J.-B."/>
        </authorList>
    </citation>
    <scope>NUCLEOTIDE SEQUENCE</scope>
</reference>
<protein>
    <submittedName>
        <fullName evidence="1">Uncharacterized protein</fullName>
    </submittedName>
</protein>
<proteinExistence type="predicted"/>
<dbReference type="AlphaFoldDB" id="A0AA86SMG1"/>
<evidence type="ECO:0000313" key="2">
    <source>
        <dbReference type="Proteomes" id="UP001189624"/>
    </source>
</evidence>
<keyword evidence="2" id="KW-1185">Reference proteome</keyword>
<dbReference type="Proteomes" id="UP001189624">
    <property type="component" value="Chromosome 6"/>
</dbReference>
<organism evidence="1 2">
    <name type="scientific">Sphenostylis stenocarpa</name>
    <dbReference type="NCBI Taxonomy" id="92480"/>
    <lineage>
        <taxon>Eukaryota</taxon>
        <taxon>Viridiplantae</taxon>
        <taxon>Streptophyta</taxon>
        <taxon>Embryophyta</taxon>
        <taxon>Tracheophyta</taxon>
        <taxon>Spermatophyta</taxon>
        <taxon>Magnoliopsida</taxon>
        <taxon>eudicotyledons</taxon>
        <taxon>Gunneridae</taxon>
        <taxon>Pentapetalae</taxon>
        <taxon>rosids</taxon>
        <taxon>fabids</taxon>
        <taxon>Fabales</taxon>
        <taxon>Fabaceae</taxon>
        <taxon>Papilionoideae</taxon>
        <taxon>50 kb inversion clade</taxon>
        <taxon>NPAAA clade</taxon>
        <taxon>indigoferoid/millettioid clade</taxon>
        <taxon>Phaseoleae</taxon>
        <taxon>Sphenostylis</taxon>
    </lineage>
</organism>
<accession>A0AA86SMG1</accession>
<name>A0AA86SMG1_9FABA</name>
<evidence type="ECO:0000313" key="1">
    <source>
        <dbReference type="EMBL" id="CAJ1965430.1"/>
    </source>
</evidence>